<comment type="caution">
    <text evidence="2">The sequence shown here is derived from an EMBL/GenBank/DDBJ whole genome shotgun (WGS) entry which is preliminary data.</text>
</comment>
<feature type="transmembrane region" description="Helical" evidence="1">
    <location>
        <begin position="152"/>
        <end position="169"/>
    </location>
</feature>
<dbReference type="RefSeq" id="WP_345277837.1">
    <property type="nucleotide sequence ID" value="NZ_BAABJW010000005.1"/>
</dbReference>
<evidence type="ECO:0000313" key="3">
    <source>
        <dbReference type="Proteomes" id="UP001501433"/>
    </source>
</evidence>
<dbReference type="InterPro" id="IPR025250">
    <property type="entry name" value="DUF4199"/>
</dbReference>
<reference evidence="3" key="1">
    <citation type="journal article" date="2019" name="Int. J. Syst. Evol. Microbiol.">
        <title>The Global Catalogue of Microorganisms (GCM) 10K type strain sequencing project: providing services to taxonomists for standard genome sequencing and annotation.</title>
        <authorList>
            <consortium name="The Broad Institute Genomics Platform"/>
            <consortium name="The Broad Institute Genome Sequencing Center for Infectious Disease"/>
            <person name="Wu L."/>
            <person name="Ma J."/>
        </authorList>
    </citation>
    <scope>NUCLEOTIDE SEQUENCE [LARGE SCALE GENOMIC DNA]</scope>
    <source>
        <strain evidence="3">JCM 18325</strain>
    </source>
</reference>
<accession>A0ABP9CTB3</accession>
<proteinExistence type="predicted"/>
<evidence type="ECO:0000313" key="2">
    <source>
        <dbReference type="EMBL" id="GAA4817434.1"/>
    </source>
</evidence>
<protein>
    <recommendedName>
        <fullName evidence="4">DUF4199 domain-containing protein</fullName>
    </recommendedName>
</protein>
<feature type="transmembrane region" description="Helical" evidence="1">
    <location>
        <begin position="12"/>
        <end position="30"/>
    </location>
</feature>
<feature type="transmembrane region" description="Helical" evidence="1">
    <location>
        <begin position="73"/>
        <end position="95"/>
    </location>
</feature>
<feature type="transmembrane region" description="Helical" evidence="1">
    <location>
        <begin position="36"/>
        <end position="57"/>
    </location>
</feature>
<keyword evidence="1" id="KW-1133">Transmembrane helix</keyword>
<evidence type="ECO:0008006" key="4">
    <source>
        <dbReference type="Google" id="ProtNLM"/>
    </source>
</evidence>
<keyword evidence="1" id="KW-0472">Membrane</keyword>
<dbReference type="Proteomes" id="UP001501433">
    <property type="component" value="Unassembled WGS sequence"/>
</dbReference>
<gene>
    <name evidence="2" type="ORF">GCM10023330_27680</name>
</gene>
<dbReference type="EMBL" id="BAABJW010000005">
    <property type="protein sequence ID" value="GAA4817434.1"/>
    <property type="molecule type" value="Genomic_DNA"/>
</dbReference>
<dbReference type="Pfam" id="PF13858">
    <property type="entry name" value="DUF4199"/>
    <property type="match status" value="1"/>
</dbReference>
<sequence length="177" mass="19961">MEKSLKSQAINYGVYLGICLSLLFFFAYISDLNLFVNFWYGISIYLIAIIFGAIAILKTKIRLHGFLSFKNCFSLYFLTVLIGLTISSMLSYIIFNFFDTDSAEVLKEKSIEKMVEVLEQMKKPSEEIEATVDAAKSNNLYSISNVFKGLNFNYLVPLSIIGLLLSAALQKNNPNQA</sequence>
<keyword evidence="3" id="KW-1185">Reference proteome</keyword>
<name>A0ABP9CTB3_9FLAO</name>
<keyword evidence="1" id="KW-0812">Transmembrane</keyword>
<organism evidence="2 3">
    <name type="scientific">Litoribaculum gwangyangense</name>
    <dbReference type="NCBI Taxonomy" id="1130722"/>
    <lineage>
        <taxon>Bacteria</taxon>
        <taxon>Pseudomonadati</taxon>
        <taxon>Bacteroidota</taxon>
        <taxon>Flavobacteriia</taxon>
        <taxon>Flavobacteriales</taxon>
        <taxon>Flavobacteriaceae</taxon>
        <taxon>Litoribaculum</taxon>
    </lineage>
</organism>
<evidence type="ECO:0000256" key="1">
    <source>
        <dbReference type="SAM" id="Phobius"/>
    </source>
</evidence>